<dbReference type="AlphaFoldDB" id="A0AAV7Q109"/>
<evidence type="ECO:0000313" key="2">
    <source>
        <dbReference type="EMBL" id="KAJ1133874.1"/>
    </source>
</evidence>
<comment type="caution">
    <text evidence="2">The sequence shown here is derived from an EMBL/GenBank/DDBJ whole genome shotgun (WGS) entry which is preliminary data.</text>
</comment>
<name>A0AAV7Q109_PLEWA</name>
<proteinExistence type="predicted"/>
<evidence type="ECO:0000313" key="3">
    <source>
        <dbReference type="Proteomes" id="UP001066276"/>
    </source>
</evidence>
<organism evidence="2 3">
    <name type="scientific">Pleurodeles waltl</name>
    <name type="common">Iberian ribbed newt</name>
    <dbReference type="NCBI Taxonomy" id="8319"/>
    <lineage>
        <taxon>Eukaryota</taxon>
        <taxon>Metazoa</taxon>
        <taxon>Chordata</taxon>
        <taxon>Craniata</taxon>
        <taxon>Vertebrata</taxon>
        <taxon>Euteleostomi</taxon>
        <taxon>Amphibia</taxon>
        <taxon>Batrachia</taxon>
        <taxon>Caudata</taxon>
        <taxon>Salamandroidea</taxon>
        <taxon>Salamandridae</taxon>
        <taxon>Pleurodelinae</taxon>
        <taxon>Pleurodeles</taxon>
    </lineage>
</organism>
<dbReference type="EMBL" id="JANPWB010000010">
    <property type="protein sequence ID" value="KAJ1133874.1"/>
    <property type="molecule type" value="Genomic_DNA"/>
</dbReference>
<feature type="region of interest" description="Disordered" evidence="1">
    <location>
        <begin position="1"/>
        <end position="57"/>
    </location>
</feature>
<accession>A0AAV7Q109</accession>
<sequence length="89" mass="9512">MEGECPAKDLSQVLRTTSPEGAEVGTEINLQTPLSSAPAPEEDAPGSVEGPATDSRERFKTLVTPGLIRRHREVCIFRCSSIGELMISG</sequence>
<keyword evidence="3" id="KW-1185">Reference proteome</keyword>
<protein>
    <submittedName>
        <fullName evidence="2">Uncharacterized protein</fullName>
    </submittedName>
</protein>
<dbReference type="Proteomes" id="UP001066276">
    <property type="component" value="Chromosome 6"/>
</dbReference>
<evidence type="ECO:0000256" key="1">
    <source>
        <dbReference type="SAM" id="MobiDB-lite"/>
    </source>
</evidence>
<reference evidence="2" key="1">
    <citation type="journal article" date="2022" name="bioRxiv">
        <title>Sequencing and chromosome-scale assembly of the giantPleurodeles waltlgenome.</title>
        <authorList>
            <person name="Brown T."/>
            <person name="Elewa A."/>
            <person name="Iarovenko S."/>
            <person name="Subramanian E."/>
            <person name="Araus A.J."/>
            <person name="Petzold A."/>
            <person name="Susuki M."/>
            <person name="Suzuki K.-i.T."/>
            <person name="Hayashi T."/>
            <person name="Toyoda A."/>
            <person name="Oliveira C."/>
            <person name="Osipova E."/>
            <person name="Leigh N.D."/>
            <person name="Simon A."/>
            <person name="Yun M.H."/>
        </authorList>
    </citation>
    <scope>NUCLEOTIDE SEQUENCE</scope>
    <source>
        <strain evidence="2">20211129_DDA</strain>
        <tissue evidence="2">Liver</tissue>
    </source>
</reference>
<gene>
    <name evidence="2" type="ORF">NDU88_000346</name>
</gene>